<dbReference type="AlphaFoldDB" id="W4Q3I9"/>
<evidence type="ECO:0000256" key="1">
    <source>
        <dbReference type="ARBA" id="ARBA00022795"/>
    </source>
</evidence>
<protein>
    <submittedName>
        <fullName evidence="3">Flagellar protein</fullName>
    </submittedName>
</protein>
<evidence type="ECO:0000313" key="3">
    <source>
        <dbReference type="EMBL" id="GAE26510.1"/>
    </source>
</evidence>
<dbReference type="InterPro" id="IPR036679">
    <property type="entry name" value="FlgN-like_sf"/>
</dbReference>
<dbReference type="Gene3D" id="1.20.58.300">
    <property type="entry name" value="FlgN-like"/>
    <property type="match status" value="1"/>
</dbReference>
<dbReference type="InterPro" id="IPR007809">
    <property type="entry name" value="FlgN-like"/>
</dbReference>
<evidence type="ECO:0000256" key="2">
    <source>
        <dbReference type="SAM" id="MobiDB-lite"/>
    </source>
</evidence>
<name>W4Q3I9_9BACI</name>
<evidence type="ECO:0000313" key="4">
    <source>
        <dbReference type="Proteomes" id="UP000018890"/>
    </source>
</evidence>
<dbReference type="Pfam" id="PF05130">
    <property type="entry name" value="FlgN"/>
    <property type="match status" value="1"/>
</dbReference>
<dbReference type="RefSeq" id="WP_034746286.1">
    <property type="nucleotide sequence ID" value="NZ_BAUT01000026.1"/>
</dbReference>
<keyword evidence="1" id="KW-1005">Bacterial flagellum biogenesis</keyword>
<dbReference type="GO" id="GO:0044780">
    <property type="term" value="P:bacterial-type flagellum assembly"/>
    <property type="evidence" value="ECO:0007669"/>
    <property type="project" value="InterPro"/>
</dbReference>
<gene>
    <name evidence="3" type="ORF">JCM9140_2588</name>
</gene>
<keyword evidence="3" id="KW-0966">Cell projection</keyword>
<feature type="compositionally biased region" description="Basic and acidic residues" evidence="2">
    <location>
        <begin position="140"/>
        <end position="150"/>
    </location>
</feature>
<dbReference type="SUPFAM" id="SSF140566">
    <property type="entry name" value="FlgN-like"/>
    <property type="match status" value="1"/>
</dbReference>
<keyword evidence="4" id="KW-1185">Reference proteome</keyword>
<reference evidence="3" key="1">
    <citation type="journal article" date="2014" name="Genome Announc.">
        <title>Draft Genome Sequences of Three Alkaliphilic Bacillus Strains, Bacillus wakoensis JCM 9140T, Bacillus akibai JCM 9157T, and Bacillus hemicellulosilyticus JCM 9152T.</title>
        <authorList>
            <person name="Yuki M."/>
            <person name="Oshima K."/>
            <person name="Suda W."/>
            <person name="Oshida Y."/>
            <person name="Kitamura K."/>
            <person name="Iida T."/>
            <person name="Hattori M."/>
            <person name="Ohkuma M."/>
        </authorList>
    </citation>
    <scope>NUCLEOTIDE SEQUENCE [LARGE SCALE GENOMIC DNA]</scope>
    <source>
        <strain evidence="3">JCM 9140</strain>
    </source>
</reference>
<dbReference type="OrthoDB" id="2381500at2"/>
<sequence>MSATAIIQLMERLIELHEELIETAQKKVDLIKTGDMRSLETLVREESKLTRKLETTELLRQKVVRTFLLEKGEVTENATISDVKLFVTDVEKETLVQVQMKLVSLVEKLREQNNLNQSLIEESLRFVNLSLDLLRPHKEDISYHPNSKEDEPYDTGHSIFDSKA</sequence>
<keyword evidence="3" id="KW-0969">Cilium</keyword>
<feature type="region of interest" description="Disordered" evidence="2">
    <location>
        <begin position="140"/>
        <end position="164"/>
    </location>
</feature>
<keyword evidence="3" id="KW-0282">Flagellum</keyword>
<comment type="caution">
    <text evidence="3">The sequence shown here is derived from an EMBL/GenBank/DDBJ whole genome shotgun (WGS) entry which is preliminary data.</text>
</comment>
<organism evidence="3 4">
    <name type="scientific">Halalkalibacter wakoensis JCM 9140</name>
    <dbReference type="NCBI Taxonomy" id="1236970"/>
    <lineage>
        <taxon>Bacteria</taxon>
        <taxon>Bacillati</taxon>
        <taxon>Bacillota</taxon>
        <taxon>Bacilli</taxon>
        <taxon>Bacillales</taxon>
        <taxon>Bacillaceae</taxon>
        <taxon>Halalkalibacter</taxon>
    </lineage>
</organism>
<proteinExistence type="predicted"/>
<dbReference type="EMBL" id="BAUT01000026">
    <property type="protein sequence ID" value="GAE26510.1"/>
    <property type="molecule type" value="Genomic_DNA"/>
</dbReference>
<dbReference type="Proteomes" id="UP000018890">
    <property type="component" value="Unassembled WGS sequence"/>
</dbReference>
<dbReference type="STRING" id="1236970.JCM9140_2588"/>
<accession>W4Q3I9</accession>